<feature type="region of interest" description="Disordered" evidence="1">
    <location>
        <begin position="1"/>
        <end position="28"/>
    </location>
</feature>
<name>A0A061BBM1_CYBFA</name>
<gene>
    <name evidence="2" type="ORF">CYFA0S_14e01941g</name>
</gene>
<feature type="compositionally biased region" description="Basic and acidic residues" evidence="1">
    <location>
        <begin position="1"/>
        <end position="10"/>
    </location>
</feature>
<evidence type="ECO:0000256" key="1">
    <source>
        <dbReference type="SAM" id="MobiDB-lite"/>
    </source>
</evidence>
<reference evidence="2" key="1">
    <citation type="journal article" date="2014" name="Genome Announc.">
        <title>Genome sequence of the yeast Cyberlindnera fabianii (Hansenula fabianii).</title>
        <authorList>
            <person name="Freel K.C."/>
            <person name="Sarilar V."/>
            <person name="Neuveglise C."/>
            <person name="Devillers H."/>
            <person name="Friedrich A."/>
            <person name="Schacherer J."/>
        </authorList>
    </citation>
    <scope>NUCLEOTIDE SEQUENCE</scope>
    <source>
        <strain evidence="2">YJS4271</strain>
    </source>
</reference>
<protein>
    <submittedName>
        <fullName evidence="2">CYFA0S14e01941g1_1</fullName>
    </submittedName>
</protein>
<organism evidence="2">
    <name type="scientific">Cyberlindnera fabianii</name>
    <name type="common">Yeast</name>
    <name type="synonym">Hansenula fabianii</name>
    <dbReference type="NCBI Taxonomy" id="36022"/>
    <lineage>
        <taxon>Eukaryota</taxon>
        <taxon>Fungi</taxon>
        <taxon>Dikarya</taxon>
        <taxon>Ascomycota</taxon>
        <taxon>Saccharomycotina</taxon>
        <taxon>Saccharomycetes</taxon>
        <taxon>Phaffomycetales</taxon>
        <taxon>Phaffomycetaceae</taxon>
        <taxon>Cyberlindnera</taxon>
    </lineage>
</organism>
<dbReference type="VEuPathDB" id="FungiDB:BON22_3943"/>
<accession>A0A061BBM1</accession>
<dbReference type="EMBL" id="LK052899">
    <property type="protein sequence ID" value="CDR44334.1"/>
    <property type="molecule type" value="Genomic_DNA"/>
</dbReference>
<proteinExistence type="predicted"/>
<evidence type="ECO:0000313" key="2">
    <source>
        <dbReference type="EMBL" id="CDR44334.1"/>
    </source>
</evidence>
<sequence length="499" mass="56740">MKSERRDRRAALTAFSKTPLPPHSTAKRRGIKKLDTTRLPDSFKPLTAKCVVHDSSSLVVDVSKRMILDPCTSYFISRHNSASIDLFKTRRLAYYFLTKTPHYKPNWVLLTDRQLIRELTVVTNIVNVTVCSQCYEASWEKRSKHHTCDKNVPLYQGRGFLYREDSNSSGCNFLIQLDILDKSDCPEEIKGFGIQLTKLLAESDLVEAEQQWKQQLCNQWSEIITKRRSGAKERYLSTFKQKKEEVRESVERSGWILNIVLGPSMVTLEEGAEATESGETLSVLADVASIDYADIISSFSDTLNFHITQIISSTPANFEKLVPWDAFAVSDTINGLLSDPIVKHTVLPFLLLDTITDDIWQQPISISGPTRFHIDPLRRRLSIHDDNYVFPLALELCFTEEDLWTVRIILECPPNAKPDDTELGFEAGGATFGDVCQILVVFRALVFTIFSRLKDCIRLGARESKSEFLGHVFRVLPCSPEDAAKVIADRLYNHLTKWK</sequence>
<dbReference type="AlphaFoldDB" id="A0A061BBM1"/>